<feature type="domain" description="ABC transporter" evidence="9">
    <location>
        <begin position="39"/>
        <end position="269"/>
    </location>
</feature>
<evidence type="ECO:0000256" key="6">
    <source>
        <dbReference type="ARBA" id="ARBA00022967"/>
    </source>
</evidence>
<dbReference type="InterPro" id="IPR003593">
    <property type="entry name" value="AAA+_ATPase"/>
</dbReference>
<keyword evidence="1 8" id="KW-0813">Transport</keyword>
<comment type="caution">
    <text evidence="10">The sequence shown here is derived from an EMBL/GenBank/DDBJ whole genome shotgun (WGS) entry which is preliminary data.</text>
</comment>
<dbReference type="NCBIfam" id="TIGR01187">
    <property type="entry name" value="potA"/>
    <property type="match status" value="1"/>
</dbReference>
<comment type="catalytic activity">
    <reaction evidence="8">
        <text>ATP + H2O + polyamine-[polyamine-binding protein]Side 1 = ADP + phosphate + polyamineSide 2 + [polyamine-binding protein]Side 1.</text>
        <dbReference type="EC" id="7.6.2.11"/>
    </reaction>
</comment>
<dbReference type="InterPro" id="IPR008995">
    <property type="entry name" value="Mo/tungstate-bd_C_term_dom"/>
</dbReference>
<keyword evidence="11" id="KW-1185">Reference proteome</keyword>
<keyword evidence="4 8" id="KW-0547">Nucleotide-binding</keyword>
<evidence type="ECO:0000256" key="7">
    <source>
        <dbReference type="ARBA" id="ARBA00023136"/>
    </source>
</evidence>
<dbReference type="SMART" id="SM00382">
    <property type="entry name" value="AAA"/>
    <property type="match status" value="1"/>
</dbReference>
<evidence type="ECO:0000256" key="1">
    <source>
        <dbReference type="ARBA" id="ARBA00022448"/>
    </source>
</evidence>
<dbReference type="PROSITE" id="PS00211">
    <property type="entry name" value="ABC_TRANSPORTER_1"/>
    <property type="match status" value="1"/>
</dbReference>
<comment type="function">
    <text evidence="8">Part of the ABC transporter complex PotABCD involved in spermidine/putrescine import. Responsible for energy coupling to the transport system.</text>
</comment>
<reference evidence="10" key="2">
    <citation type="submission" date="2023-01" db="EMBL/GenBank/DDBJ databases">
        <authorList>
            <person name="Sun Q."/>
            <person name="Evtushenko L."/>
        </authorList>
    </citation>
    <scope>NUCLEOTIDE SEQUENCE</scope>
    <source>
        <strain evidence="10">VKM B-2748</strain>
    </source>
</reference>
<dbReference type="InterPro" id="IPR005893">
    <property type="entry name" value="PotA-like"/>
</dbReference>
<dbReference type="Proteomes" id="UP001143309">
    <property type="component" value="Unassembled WGS sequence"/>
</dbReference>
<dbReference type="GO" id="GO:0043190">
    <property type="term" value="C:ATP-binding cassette (ABC) transporter complex"/>
    <property type="evidence" value="ECO:0007669"/>
    <property type="project" value="InterPro"/>
</dbReference>
<dbReference type="PANTHER" id="PTHR42781">
    <property type="entry name" value="SPERMIDINE/PUTRESCINE IMPORT ATP-BINDING PROTEIN POTA"/>
    <property type="match status" value="1"/>
</dbReference>
<dbReference type="Gene3D" id="2.40.50.100">
    <property type="match status" value="1"/>
</dbReference>
<dbReference type="InterPro" id="IPR017879">
    <property type="entry name" value="PotA_ATP-bd"/>
</dbReference>
<dbReference type="InterPro" id="IPR013611">
    <property type="entry name" value="Transp-assoc_OB_typ2"/>
</dbReference>
<dbReference type="GO" id="GO:0015594">
    <property type="term" value="F:ABC-type putrescine transporter activity"/>
    <property type="evidence" value="ECO:0007669"/>
    <property type="project" value="InterPro"/>
</dbReference>
<accession>A0A9W6JSR4</accession>
<dbReference type="GO" id="GO:0005524">
    <property type="term" value="F:ATP binding"/>
    <property type="evidence" value="ECO:0007669"/>
    <property type="project" value="UniProtKB-KW"/>
</dbReference>
<evidence type="ECO:0000256" key="8">
    <source>
        <dbReference type="RuleBase" id="RU364083"/>
    </source>
</evidence>
<protein>
    <recommendedName>
        <fullName evidence="8">Spermidine/putrescine import ATP-binding protein PotA</fullName>
        <ecNumber evidence="8">7.6.2.11</ecNumber>
    </recommendedName>
</protein>
<evidence type="ECO:0000313" key="11">
    <source>
        <dbReference type="Proteomes" id="UP001143309"/>
    </source>
</evidence>
<dbReference type="PANTHER" id="PTHR42781:SF5">
    <property type="entry name" value="PUTRESCINE TRANSPORT ATP-BINDING PROTEIN POTG"/>
    <property type="match status" value="1"/>
</dbReference>
<evidence type="ECO:0000256" key="3">
    <source>
        <dbReference type="ARBA" id="ARBA00022519"/>
    </source>
</evidence>
<evidence type="ECO:0000313" key="10">
    <source>
        <dbReference type="EMBL" id="GLK81644.1"/>
    </source>
</evidence>
<comment type="similarity">
    <text evidence="8">Belongs to the ABC transporter superfamily. Spermidine/putrescine importer (TC 3.A.1.11.1) family.</text>
</comment>
<dbReference type="Pfam" id="PF08402">
    <property type="entry name" value="TOBE_2"/>
    <property type="match status" value="1"/>
</dbReference>
<evidence type="ECO:0000256" key="5">
    <source>
        <dbReference type="ARBA" id="ARBA00022840"/>
    </source>
</evidence>
<dbReference type="SUPFAM" id="SSF52540">
    <property type="entry name" value="P-loop containing nucleoside triphosphate hydrolases"/>
    <property type="match status" value="1"/>
</dbReference>
<keyword evidence="3" id="KW-0997">Cell inner membrane</keyword>
<evidence type="ECO:0000256" key="4">
    <source>
        <dbReference type="ARBA" id="ARBA00022741"/>
    </source>
</evidence>
<dbReference type="CDD" id="cd03300">
    <property type="entry name" value="ABC_PotA_N"/>
    <property type="match status" value="1"/>
</dbReference>
<reference evidence="10" key="1">
    <citation type="journal article" date="2014" name="Int. J. Syst. Evol. Microbiol.">
        <title>Complete genome sequence of Corynebacterium casei LMG S-19264T (=DSM 44701T), isolated from a smear-ripened cheese.</title>
        <authorList>
            <consortium name="US DOE Joint Genome Institute (JGI-PGF)"/>
            <person name="Walter F."/>
            <person name="Albersmeier A."/>
            <person name="Kalinowski J."/>
            <person name="Ruckert C."/>
        </authorList>
    </citation>
    <scope>NUCLEOTIDE SEQUENCE</scope>
    <source>
        <strain evidence="10">VKM B-2748</strain>
    </source>
</reference>
<dbReference type="InterPro" id="IPR050093">
    <property type="entry name" value="ABC_SmlMolc_Importer"/>
</dbReference>
<sequence>MTKPTLQDPHMALKPAQKALGPIRRSFAPWLDPSAVPLIRFENVVKRFGDFTAVDDVSIDIHQREFFALLGPSGCGKTTLMRMLAGFEEPTSGRITLAGQDLSGVPPYRRPVNMMFQSYALFPHMSVEQNIGFGLKQDRLPRTEIEARVKEMLKLVKLEPFASRKPHQLSGGQRQRVALARSLAKRPKVLLLDEPLGALDKKLREETQFELMDLQMELGLTFLIVTHDQEEAMTVADRIAVMNHGKLVQVATPGDIYEQPNCRYVADFIGDINILDAKVASAAGGMARLAVAEPAVEIAAAAPDPSPAQGADVAFALRPEKVRISIDPPPPDATNVLRGEVWDIAYFGDWTKFLVKLDGSEKIMRVSRANATRTEFAPIAWDDKVHVWFAPDAGVLLTS</sequence>
<keyword evidence="6 8" id="KW-1278">Translocase</keyword>
<organism evidence="10 11">
    <name type="scientific">Methylopila turkensis</name>
    <dbReference type="NCBI Taxonomy" id="1437816"/>
    <lineage>
        <taxon>Bacteria</taxon>
        <taxon>Pseudomonadati</taxon>
        <taxon>Pseudomonadota</taxon>
        <taxon>Alphaproteobacteria</taxon>
        <taxon>Hyphomicrobiales</taxon>
        <taxon>Methylopilaceae</taxon>
        <taxon>Methylopila</taxon>
    </lineage>
</organism>
<comment type="subunit">
    <text evidence="8">The complex is composed of two ATP-binding proteins (PotA), two transmembrane proteins (PotB and PotC) and a solute-binding protein (PotD).</text>
</comment>
<dbReference type="InterPro" id="IPR017871">
    <property type="entry name" value="ABC_transporter-like_CS"/>
</dbReference>
<evidence type="ECO:0000256" key="2">
    <source>
        <dbReference type="ARBA" id="ARBA00022475"/>
    </source>
</evidence>
<dbReference type="PROSITE" id="PS50893">
    <property type="entry name" value="ABC_TRANSPORTER_2"/>
    <property type="match status" value="1"/>
</dbReference>
<dbReference type="Pfam" id="PF00005">
    <property type="entry name" value="ABC_tran"/>
    <property type="match status" value="1"/>
</dbReference>
<keyword evidence="5 8" id="KW-0067">ATP-binding</keyword>
<dbReference type="EMBL" id="BSFL01000005">
    <property type="protein sequence ID" value="GLK81644.1"/>
    <property type="molecule type" value="Genomic_DNA"/>
</dbReference>
<evidence type="ECO:0000259" key="9">
    <source>
        <dbReference type="PROSITE" id="PS50893"/>
    </source>
</evidence>
<name>A0A9W6JSR4_9HYPH</name>
<dbReference type="SUPFAM" id="SSF50331">
    <property type="entry name" value="MOP-like"/>
    <property type="match status" value="1"/>
</dbReference>
<dbReference type="AlphaFoldDB" id="A0A9W6JSR4"/>
<keyword evidence="7 8" id="KW-0472">Membrane</keyword>
<keyword evidence="2 8" id="KW-1003">Cell membrane</keyword>
<proteinExistence type="inferred from homology"/>
<dbReference type="InterPro" id="IPR027417">
    <property type="entry name" value="P-loop_NTPase"/>
</dbReference>
<dbReference type="GO" id="GO:0016887">
    <property type="term" value="F:ATP hydrolysis activity"/>
    <property type="evidence" value="ECO:0007669"/>
    <property type="project" value="InterPro"/>
</dbReference>
<dbReference type="InterPro" id="IPR003439">
    <property type="entry name" value="ABC_transporter-like_ATP-bd"/>
</dbReference>
<dbReference type="FunFam" id="3.40.50.300:FF:000133">
    <property type="entry name" value="Spermidine/putrescine import ATP-binding protein PotA"/>
    <property type="match status" value="1"/>
</dbReference>
<gene>
    <name evidence="8" type="primary">potA</name>
    <name evidence="10" type="ORF">GCM10008174_33850</name>
</gene>
<dbReference type="Gene3D" id="3.40.50.300">
    <property type="entry name" value="P-loop containing nucleotide triphosphate hydrolases"/>
    <property type="match status" value="1"/>
</dbReference>
<dbReference type="EC" id="7.6.2.11" evidence="8"/>